<dbReference type="OrthoDB" id="1729798at2"/>
<evidence type="ECO:0000313" key="1">
    <source>
        <dbReference type="EMBL" id="SHF66081.1"/>
    </source>
</evidence>
<dbReference type="RefSeq" id="WP_131821641.1">
    <property type="nucleotide sequence ID" value="NZ_FQUW01000049.1"/>
</dbReference>
<evidence type="ECO:0000313" key="2">
    <source>
        <dbReference type="Proteomes" id="UP000184196"/>
    </source>
</evidence>
<dbReference type="AlphaFoldDB" id="A0A1M5DGS2"/>
<dbReference type="EMBL" id="FQUW01000049">
    <property type="protein sequence ID" value="SHF66081.1"/>
    <property type="molecule type" value="Genomic_DNA"/>
</dbReference>
<accession>A0A1M5DGS2</accession>
<proteinExistence type="predicted"/>
<protein>
    <submittedName>
        <fullName evidence="1">Uncharacterized protein</fullName>
    </submittedName>
</protein>
<dbReference type="Proteomes" id="UP000184196">
    <property type="component" value="Unassembled WGS sequence"/>
</dbReference>
<reference evidence="2" key="1">
    <citation type="submission" date="2016-11" db="EMBL/GenBank/DDBJ databases">
        <authorList>
            <person name="Varghese N."/>
            <person name="Submissions S."/>
        </authorList>
    </citation>
    <scope>NUCLEOTIDE SEQUENCE [LARGE SCALE GENOMIC DNA]</scope>
    <source>
        <strain evidence="2">DSM 11792</strain>
    </source>
</reference>
<name>A0A1M5DGS2_9FIRM</name>
<keyword evidence="2" id="KW-1185">Reference proteome</keyword>
<gene>
    <name evidence="1" type="ORF">SAMN02745218_02818</name>
</gene>
<organism evidence="1 2">
    <name type="scientific">Desulfofundulus australicus DSM 11792</name>
    <dbReference type="NCBI Taxonomy" id="1121425"/>
    <lineage>
        <taxon>Bacteria</taxon>
        <taxon>Bacillati</taxon>
        <taxon>Bacillota</taxon>
        <taxon>Clostridia</taxon>
        <taxon>Eubacteriales</taxon>
        <taxon>Peptococcaceae</taxon>
        <taxon>Desulfofundulus</taxon>
    </lineage>
</organism>
<sequence>MRSLFDDLLPGKSFLSLGSDGTLTLLAPEKLIAAETQKRIAHELDVAIEVYLIKHCNAIFYADLMSDVPEGLASKNRLIAWLNDYVRDGKVRPGVVTLYRLENRDHFDGGVWIARNFCLFMECVVKKLTDPGYVGKSNALLFKKSFSNPDWFHKAAAVCGLKLLEDNYRHGAIKSTVAKSHLDLLFYVRHVAKSLSAAIGRSTKNHDVEEMKSELNDTLEQFLRHTYRSFLEINHAHEEYALLEKWLPKIESTMGLVVERVALDFSERLPVALQVDLEC</sequence>